<name>A0ABR0J7I3_9EURO</name>
<keyword evidence="3" id="KW-0206">Cytoskeleton</keyword>
<comment type="caution">
    <text evidence="5">The sequence shown here is derived from an EMBL/GenBank/DDBJ whole genome shotgun (WGS) entry which is preliminary data.</text>
</comment>
<dbReference type="PANTHER" id="PTHR21500:SF0">
    <property type="entry name" value="TUBULIN-SPECIFIC CHAPERONE A"/>
    <property type="match status" value="1"/>
</dbReference>
<comment type="subunit">
    <text evidence="3">Supercomplex made of cofactors A to E. Cofactors A and D function by capturing and stabilizing tubulin in a quasi-native conformation. Cofactor E binds to the cofactor D-tubulin complex; interaction with cofactor C then causes the release of tubulin polypeptides that are committed to the native state.</text>
</comment>
<gene>
    <name evidence="5" type="primary">RBL2</name>
    <name evidence="5" type="ORF">LTR69_007058</name>
</gene>
<keyword evidence="6" id="KW-1185">Reference proteome</keyword>
<protein>
    <recommendedName>
        <fullName evidence="3">Tubulin-specific chaperone A</fullName>
    </recommendedName>
</protein>
<feature type="compositionally biased region" description="Basic and acidic residues" evidence="4">
    <location>
        <begin position="135"/>
        <end position="144"/>
    </location>
</feature>
<dbReference type="SUPFAM" id="SSF46988">
    <property type="entry name" value="Tubulin chaperone cofactor A"/>
    <property type="match status" value="1"/>
</dbReference>
<keyword evidence="2 3" id="KW-0143">Chaperone</keyword>
<comment type="similarity">
    <text evidence="1 3">Belongs to the TBCA family.</text>
</comment>
<feature type="region of interest" description="Disordered" evidence="4">
    <location>
        <begin position="1"/>
        <end position="22"/>
    </location>
</feature>
<sequence>MTTPTLESVHPRNLNDPLAPENNPYANVKFKMAPSQMQVASNALERLLKEEKSYYKEHEQQEARIAKLEKESGGEDKDGNKEFQLKQERQALEETKKVIPTLRERIVNAREKLESVLDNAANEDERNSAVQLLKRAKEAQKDDPVAGVST</sequence>
<accession>A0ABR0J7I3</accession>
<evidence type="ECO:0000313" key="5">
    <source>
        <dbReference type="EMBL" id="KAK5058061.1"/>
    </source>
</evidence>
<keyword evidence="3" id="KW-0493">Microtubule</keyword>
<feature type="region of interest" description="Disordered" evidence="4">
    <location>
        <begin position="115"/>
        <end position="150"/>
    </location>
</feature>
<organism evidence="5 6">
    <name type="scientific">Exophiala sideris</name>
    <dbReference type="NCBI Taxonomy" id="1016849"/>
    <lineage>
        <taxon>Eukaryota</taxon>
        <taxon>Fungi</taxon>
        <taxon>Dikarya</taxon>
        <taxon>Ascomycota</taxon>
        <taxon>Pezizomycotina</taxon>
        <taxon>Eurotiomycetes</taxon>
        <taxon>Chaetothyriomycetidae</taxon>
        <taxon>Chaetothyriales</taxon>
        <taxon>Herpotrichiellaceae</taxon>
        <taxon>Exophiala</taxon>
    </lineage>
</organism>
<dbReference type="Proteomes" id="UP001345691">
    <property type="component" value="Unassembled WGS sequence"/>
</dbReference>
<keyword evidence="3" id="KW-0963">Cytoplasm</keyword>
<evidence type="ECO:0000256" key="1">
    <source>
        <dbReference type="ARBA" id="ARBA00006806"/>
    </source>
</evidence>
<dbReference type="EMBL" id="JAVRRF010000015">
    <property type="protein sequence ID" value="KAK5058061.1"/>
    <property type="molecule type" value="Genomic_DNA"/>
</dbReference>
<proteinExistence type="inferred from homology"/>
<evidence type="ECO:0000313" key="6">
    <source>
        <dbReference type="Proteomes" id="UP001345691"/>
    </source>
</evidence>
<evidence type="ECO:0000256" key="2">
    <source>
        <dbReference type="ARBA" id="ARBA00023186"/>
    </source>
</evidence>
<dbReference type="Gene3D" id="1.20.58.90">
    <property type="match status" value="1"/>
</dbReference>
<feature type="region of interest" description="Disordered" evidence="4">
    <location>
        <begin position="65"/>
        <end position="85"/>
    </location>
</feature>
<evidence type="ECO:0000256" key="3">
    <source>
        <dbReference type="RuleBase" id="RU364030"/>
    </source>
</evidence>
<reference evidence="5 6" key="1">
    <citation type="submission" date="2023-08" db="EMBL/GenBank/DDBJ databases">
        <title>Black Yeasts Isolated from many extreme environments.</title>
        <authorList>
            <person name="Coleine C."/>
            <person name="Stajich J.E."/>
            <person name="Selbmann L."/>
        </authorList>
    </citation>
    <scope>NUCLEOTIDE SEQUENCE [LARGE SCALE GENOMIC DNA]</scope>
    <source>
        <strain evidence="5 6">CCFEE 6328</strain>
    </source>
</reference>
<dbReference type="InterPro" id="IPR004226">
    <property type="entry name" value="TBCA"/>
</dbReference>
<dbReference type="Pfam" id="PF02970">
    <property type="entry name" value="TBCA"/>
    <property type="match status" value="1"/>
</dbReference>
<dbReference type="InterPro" id="IPR036126">
    <property type="entry name" value="TBCA_sf"/>
</dbReference>
<comment type="subcellular location">
    <subcellularLocation>
        <location evidence="3">Cytoplasm</location>
        <location evidence="3">Cytoskeleton</location>
    </subcellularLocation>
</comment>
<dbReference type="PANTHER" id="PTHR21500">
    <property type="entry name" value="TUBULIN-SPECIFIC CHAPERONE A"/>
    <property type="match status" value="1"/>
</dbReference>
<evidence type="ECO:0000256" key="4">
    <source>
        <dbReference type="SAM" id="MobiDB-lite"/>
    </source>
</evidence>